<accession>A0A1F4T7F3</accession>
<reference evidence="2 3" key="1">
    <citation type="journal article" date="2016" name="Nat. Commun.">
        <title>Thousands of microbial genomes shed light on interconnected biogeochemical processes in an aquifer system.</title>
        <authorList>
            <person name="Anantharaman K."/>
            <person name="Brown C.T."/>
            <person name="Hug L.A."/>
            <person name="Sharon I."/>
            <person name="Castelle C.J."/>
            <person name="Probst A.J."/>
            <person name="Thomas B.C."/>
            <person name="Singh A."/>
            <person name="Wilkins M.J."/>
            <person name="Karaoz U."/>
            <person name="Brodie E.L."/>
            <person name="Williams K.H."/>
            <person name="Hubbard S.S."/>
            <person name="Banfield J.F."/>
        </authorList>
    </citation>
    <scope>NUCLEOTIDE SEQUENCE [LARGE SCALE GENOMIC DNA]</scope>
</reference>
<feature type="transmembrane region" description="Helical" evidence="1">
    <location>
        <begin position="6"/>
        <end position="23"/>
    </location>
</feature>
<dbReference type="PANTHER" id="PTHR36434:SF1">
    <property type="entry name" value="MEMBRANE PROTEASE YUGP-RELATED"/>
    <property type="match status" value="1"/>
</dbReference>
<keyword evidence="1" id="KW-0472">Membrane</keyword>
<sequence>MYYYDWTFILLLPAMLLAFYAQFKVKSTFAKYSSLSSRKGITGASAAQSILNSAGLTDVAVKETPGELSDHYDPRDKTLHLSRDVYNSTSVAALGVAAHEAGHAVQDGKAYAPLKLRNGMVPVSNLGTSLAFPLFFLGMIFSYRPLMDIGIVFFSLAVFFSVVTLPVEFDASKRAIRVLAEGGFLTEEEVPMARAVLNAAALTYIAAAAMAILNLIRLVALRSQRD</sequence>
<dbReference type="Pfam" id="PF04298">
    <property type="entry name" value="Zn_peptidase_2"/>
    <property type="match status" value="1"/>
</dbReference>
<dbReference type="InterPro" id="IPR007395">
    <property type="entry name" value="Zn_peptidase_2"/>
</dbReference>
<evidence type="ECO:0000313" key="3">
    <source>
        <dbReference type="Proteomes" id="UP000178602"/>
    </source>
</evidence>
<name>A0A1F4T7F3_UNCSA</name>
<proteinExistence type="predicted"/>
<dbReference type="Proteomes" id="UP000178602">
    <property type="component" value="Unassembled WGS sequence"/>
</dbReference>
<dbReference type="AlphaFoldDB" id="A0A1F4T7F3"/>
<dbReference type="PANTHER" id="PTHR36434">
    <property type="entry name" value="MEMBRANE PROTEASE YUGP-RELATED"/>
    <property type="match status" value="1"/>
</dbReference>
<evidence type="ECO:0000313" key="2">
    <source>
        <dbReference type="EMBL" id="OGC28487.1"/>
    </source>
</evidence>
<feature type="transmembrane region" description="Helical" evidence="1">
    <location>
        <begin position="195"/>
        <end position="216"/>
    </location>
</feature>
<comment type="caution">
    <text evidence="2">The sequence shown here is derived from an EMBL/GenBank/DDBJ whole genome shotgun (WGS) entry which is preliminary data.</text>
</comment>
<dbReference type="EMBL" id="MEUG01000001">
    <property type="protein sequence ID" value="OGC28487.1"/>
    <property type="molecule type" value="Genomic_DNA"/>
</dbReference>
<evidence type="ECO:0000256" key="1">
    <source>
        <dbReference type="SAM" id="Phobius"/>
    </source>
</evidence>
<feature type="transmembrane region" description="Helical" evidence="1">
    <location>
        <begin position="123"/>
        <end position="143"/>
    </location>
</feature>
<organism evidence="2 3">
    <name type="scientific">candidate division WOR-1 bacterium RIFOXYC12_FULL_54_18</name>
    <dbReference type="NCBI Taxonomy" id="1802584"/>
    <lineage>
        <taxon>Bacteria</taxon>
        <taxon>Bacillati</taxon>
        <taxon>Saganbacteria</taxon>
    </lineage>
</organism>
<keyword evidence="1" id="KW-1133">Transmembrane helix</keyword>
<feature type="transmembrane region" description="Helical" evidence="1">
    <location>
        <begin position="149"/>
        <end position="167"/>
    </location>
</feature>
<protein>
    <recommendedName>
        <fullName evidence="4">Peptidase</fullName>
    </recommendedName>
</protein>
<gene>
    <name evidence="2" type="ORF">A3K49_05925</name>
</gene>
<evidence type="ECO:0008006" key="4">
    <source>
        <dbReference type="Google" id="ProtNLM"/>
    </source>
</evidence>
<keyword evidence="1" id="KW-0812">Transmembrane</keyword>